<keyword evidence="6" id="KW-0479">Metal-binding</keyword>
<accession>A0A4P9YYZ1</accession>
<name>A0A4P9YYZ1_9FUNG</name>
<keyword evidence="15" id="KW-1185">Reference proteome</keyword>
<dbReference type="CDD" id="cd02885">
    <property type="entry name" value="NUDIX_IPP_Isomerase"/>
    <property type="match status" value="1"/>
</dbReference>
<evidence type="ECO:0000256" key="4">
    <source>
        <dbReference type="ARBA" id="ARBA00012057"/>
    </source>
</evidence>
<dbReference type="AlphaFoldDB" id="A0A4P9YYZ1"/>
<protein>
    <recommendedName>
        <fullName evidence="4">isopentenyl-diphosphate Delta-isomerase</fullName>
        <ecNumber evidence="4">5.3.3.2</ecNumber>
    </recommendedName>
</protein>
<dbReference type="NCBIfam" id="TIGR02150">
    <property type="entry name" value="IPP_isom_1"/>
    <property type="match status" value="1"/>
</dbReference>
<keyword evidence="8" id="KW-0752">Steroid biosynthesis</keyword>
<dbReference type="SUPFAM" id="SSF55811">
    <property type="entry name" value="Nudix"/>
    <property type="match status" value="1"/>
</dbReference>
<keyword evidence="10" id="KW-0414">Isoprene biosynthesis</keyword>
<dbReference type="PANTHER" id="PTHR10885">
    <property type="entry name" value="ISOPENTENYL-DIPHOSPHATE DELTA-ISOMERASE"/>
    <property type="match status" value="1"/>
</dbReference>
<feature type="domain" description="Nudix hydrolase" evidence="13">
    <location>
        <begin position="59"/>
        <end position="209"/>
    </location>
</feature>
<comment type="similarity">
    <text evidence="3">Belongs to the IPP isomerase type 1 family.</text>
</comment>
<dbReference type="GO" id="GO:0046872">
    <property type="term" value="F:metal ion binding"/>
    <property type="evidence" value="ECO:0007669"/>
    <property type="project" value="UniProtKB-KW"/>
</dbReference>
<proteinExistence type="inferred from homology"/>
<evidence type="ECO:0000256" key="10">
    <source>
        <dbReference type="ARBA" id="ARBA00023229"/>
    </source>
</evidence>
<evidence type="ECO:0000256" key="3">
    <source>
        <dbReference type="ARBA" id="ARBA00007579"/>
    </source>
</evidence>
<reference evidence="15" key="1">
    <citation type="journal article" date="2018" name="Nat. Microbiol.">
        <title>Leveraging single-cell genomics to expand the fungal tree of life.</title>
        <authorList>
            <person name="Ahrendt S.R."/>
            <person name="Quandt C.A."/>
            <person name="Ciobanu D."/>
            <person name="Clum A."/>
            <person name="Salamov A."/>
            <person name="Andreopoulos B."/>
            <person name="Cheng J.F."/>
            <person name="Woyke T."/>
            <person name="Pelin A."/>
            <person name="Henrissat B."/>
            <person name="Reynolds N.K."/>
            <person name="Benny G.L."/>
            <person name="Smith M.E."/>
            <person name="James T.Y."/>
            <person name="Grigoriev I.V."/>
        </authorList>
    </citation>
    <scope>NUCLEOTIDE SEQUENCE [LARGE SCALE GENOMIC DNA]</scope>
    <source>
        <strain evidence="15">Benny S71-1</strain>
    </source>
</reference>
<evidence type="ECO:0000256" key="8">
    <source>
        <dbReference type="ARBA" id="ARBA00022955"/>
    </source>
</evidence>
<evidence type="ECO:0000256" key="9">
    <source>
        <dbReference type="ARBA" id="ARBA00023098"/>
    </source>
</evidence>
<evidence type="ECO:0000256" key="12">
    <source>
        <dbReference type="ARBA" id="ARBA00029294"/>
    </source>
</evidence>
<dbReference type="InterPro" id="IPR015797">
    <property type="entry name" value="NUDIX_hydrolase-like_dom_sf"/>
</dbReference>
<dbReference type="Pfam" id="PF00293">
    <property type="entry name" value="NUDIX"/>
    <property type="match status" value="1"/>
</dbReference>
<dbReference type="GO" id="GO:0006694">
    <property type="term" value="P:steroid biosynthetic process"/>
    <property type="evidence" value="ECO:0007669"/>
    <property type="project" value="UniProtKB-KW"/>
</dbReference>
<dbReference type="GO" id="GO:0009240">
    <property type="term" value="P:isopentenyl diphosphate biosynthetic process"/>
    <property type="evidence" value="ECO:0007669"/>
    <property type="project" value="TreeGrafter"/>
</dbReference>
<evidence type="ECO:0000313" key="15">
    <source>
        <dbReference type="Proteomes" id="UP000278143"/>
    </source>
</evidence>
<comment type="catalytic activity">
    <reaction evidence="12">
        <text>isopentenyl diphosphate = dimethylallyl diphosphate</text>
        <dbReference type="Rhea" id="RHEA:23284"/>
        <dbReference type="ChEBI" id="CHEBI:57623"/>
        <dbReference type="ChEBI" id="CHEBI:128769"/>
        <dbReference type="EC" id="5.3.3.2"/>
    </reaction>
    <physiologicalReaction direction="left-to-right" evidence="12">
        <dbReference type="Rhea" id="RHEA:23285"/>
    </physiologicalReaction>
</comment>
<evidence type="ECO:0000313" key="14">
    <source>
        <dbReference type="EMBL" id="RKP25208.1"/>
    </source>
</evidence>
<dbReference type="InterPro" id="IPR011876">
    <property type="entry name" value="IsopentenylPP_isomerase_typ1"/>
</dbReference>
<organism evidence="14 15">
    <name type="scientific">Syncephalis pseudoplumigaleata</name>
    <dbReference type="NCBI Taxonomy" id="1712513"/>
    <lineage>
        <taxon>Eukaryota</taxon>
        <taxon>Fungi</taxon>
        <taxon>Fungi incertae sedis</taxon>
        <taxon>Zoopagomycota</taxon>
        <taxon>Zoopagomycotina</taxon>
        <taxon>Zoopagomycetes</taxon>
        <taxon>Zoopagales</taxon>
        <taxon>Piptocephalidaceae</taxon>
        <taxon>Syncephalis</taxon>
    </lineage>
</organism>
<dbReference type="GO" id="GO:0004452">
    <property type="term" value="F:isopentenyl-diphosphate delta-isomerase activity"/>
    <property type="evidence" value="ECO:0007669"/>
    <property type="project" value="UniProtKB-EC"/>
</dbReference>
<gene>
    <name evidence="14" type="ORF">SYNPS1DRAFT_16010</name>
</gene>
<evidence type="ECO:0000256" key="1">
    <source>
        <dbReference type="ARBA" id="ARBA00001946"/>
    </source>
</evidence>
<sequence>MSSSTATARPEAEVNLANYDAEQARLMEERCIVIDEHDRRIGAESKKTCHLMTNIDGGLLHRAFSVFLFDPQGRLLLQQRADEKITFPAYWTNTCCSHPLNKEDELVEENQLGVKRAARRKLEHELGIPFEQVPLDAIKYITRIHYKAASNDIWGEHEIDYVLILQATVDLNINVNEVQSTRYVTREELQTMIEEADAGKIKLTPWFKLITNDLLFKWWDHLEQLDRVAEPECIHRY</sequence>
<keyword evidence="9" id="KW-0443">Lipid metabolism</keyword>
<evidence type="ECO:0000256" key="5">
    <source>
        <dbReference type="ARBA" id="ARBA00022516"/>
    </source>
</evidence>
<dbReference type="EMBL" id="KZ989841">
    <property type="protein sequence ID" value="RKP25208.1"/>
    <property type="molecule type" value="Genomic_DNA"/>
</dbReference>
<comment type="pathway">
    <text evidence="2">Isoprenoid biosynthesis; dimethylallyl diphosphate biosynthesis; dimethylallyl diphosphate from isopentenyl diphosphate: step 1/1.</text>
</comment>
<dbReference type="GO" id="GO:0005737">
    <property type="term" value="C:cytoplasm"/>
    <property type="evidence" value="ECO:0007669"/>
    <property type="project" value="TreeGrafter"/>
</dbReference>
<dbReference type="Proteomes" id="UP000278143">
    <property type="component" value="Unassembled WGS sequence"/>
</dbReference>
<evidence type="ECO:0000256" key="6">
    <source>
        <dbReference type="ARBA" id="ARBA00022723"/>
    </source>
</evidence>
<dbReference type="OrthoDB" id="510307at2759"/>
<keyword evidence="5" id="KW-0444">Lipid biosynthesis</keyword>
<dbReference type="UniPathway" id="UPA00059">
    <property type="reaction ID" value="UER00104"/>
</dbReference>
<dbReference type="GO" id="GO:0050992">
    <property type="term" value="P:dimethylallyl diphosphate biosynthetic process"/>
    <property type="evidence" value="ECO:0007669"/>
    <property type="project" value="UniProtKB-UniPathway"/>
</dbReference>
<keyword evidence="7" id="KW-0460">Magnesium</keyword>
<dbReference type="PANTHER" id="PTHR10885:SF0">
    <property type="entry name" value="ISOPENTENYL-DIPHOSPHATE DELTA-ISOMERASE"/>
    <property type="match status" value="1"/>
</dbReference>
<dbReference type="PIRSF" id="PIRSF018427">
    <property type="entry name" value="Isopntndiph_ism"/>
    <property type="match status" value="1"/>
</dbReference>
<comment type="cofactor">
    <cofactor evidence="1">
        <name>Mg(2+)</name>
        <dbReference type="ChEBI" id="CHEBI:18420"/>
    </cofactor>
</comment>
<dbReference type="Gene3D" id="3.90.79.10">
    <property type="entry name" value="Nucleoside Triphosphate Pyrophosphohydrolase"/>
    <property type="match status" value="1"/>
</dbReference>
<evidence type="ECO:0000256" key="2">
    <source>
        <dbReference type="ARBA" id="ARBA00004826"/>
    </source>
</evidence>
<dbReference type="InterPro" id="IPR000086">
    <property type="entry name" value="NUDIX_hydrolase_dom"/>
</dbReference>
<evidence type="ECO:0000256" key="7">
    <source>
        <dbReference type="ARBA" id="ARBA00022842"/>
    </source>
</evidence>
<evidence type="ECO:0000259" key="13">
    <source>
        <dbReference type="PROSITE" id="PS51462"/>
    </source>
</evidence>
<dbReference type="FunFam" id="3.90.79.10:FF:000012">
    <property type="entry name" value="Isopentenyl-diphosphate Delta-isomerase 1"/>
    <property type="match status" value="1"/>
</dbReference>
<evidence type="ECO:0000256" key="11">
    <source>
        <dbReference type="ARBA" id="ARBA00023235"/>
    </source>
</evidence>
<dbReference type="EC" id="5.3.3.2" evidence="4"/>
<dbReference type="PROSITE" id="PS51462">
    <property type="entry name" value="NUDIX"/>
    <property type="match status" value="1"/>
</dbReference>
<keyword evidence="11 14" id="KW-0413">Isomerase</keyword>